<name>A0AAE0YU42_9GAST</name>
<evidence type="ECO:0000256" key="1">
    <source>
        <dbReference type="SAM" id="MobiDB-lite"/>
    </source>
</evidence>
<proteinExistence type="predicted"/>
<comment type="caution">
    <text evidence="2">The sequence shown here is derived from an EMBL/GenBank/DDBJ whole genome shotgun (WGS) entry which is preliminary data.</text>
</comment>
<evidence type="ECO:0000313" key="3">
    <source>
        <dbReference type="Proteomes" id="UP001283361"/>
    </source>
</evidence>
<dbReference type="Proteomes" id="UP001283361">
    <property type="component" value="Unassembled WGS sequence"/>
</dbReference>
<accession>A0AAE0YU42</accession>
<gene>
    <name evidence="2" type="ORF">RRG08_008741</name>
</gene>
<evidence type="ECO:0000313" key="2">
    <source>
        <dbReference type="EMBL" id="KAK3757354.1"/>
    </source>
</evidence>
<feature type="region of interest" description="Disordered" evidence="1">
    <location>
        <begin position="1"/>
        <end position="39"/>
    </location>
</feature>
<feature type="compositionally biased region" description="Basic and acidic residues" evidence="1">
    <location>
        <begin position="17"/>
        <end position="35"/>
    </location>
</feature>
<sequence length="76" mass="8082">MTVGCGGSTCVTGSRRMRNDDNKPGTEREKRHNDSGDTLTAARLTETDAAWLHTPGDGARVGHVYGRLGNEIAGPE</sequence>
<protein>
    <submittedName>
        <fullName evidence="2">Uncharacterized protein</fullName>
    </submittedName>
</protein>
<keyword evidence="3" id="KW-1185">Reference proteome</keyword>
<organism evidence="2 3">
    <name type="scientific">Elysia crispata</name>
    <name type="common">lettuce slug</name>
    <dbReference type="NCBI Taxonomy" id="231223"/>
    <lineage>
        <taxon>Eukaryota</taxon>
        <taxon>Metazoa</taxon>
        <taxon>Spiralia</taxon>
        <taxon>Lophotrochozoa</taxon>
        <taxon>Mollusca</taxon>
        <taxon>Gastropoda</taxon>
        <taxon>Heterobranchia</taxon>
        <taxon>Euthyneura</taxon>
        <taxon>Panpulmonata</taxon>
        <taxon>Sacoglossa</taxon>
        <taxon>Placobranchoidea</taxon>
        <taxon>Plakobranchidae</taxon>
        <taxon>Elysia</taxon>
    </lineage>
</organism>
<reference evidence="2" key="1">
    <citation type="journal article" date="2023" name="G3 (Bethesda)">
        <title>A reference genome for the long-term kleptoplast-retaining sea slug Elysia crispata morphotype clarki.</title>
        <authorList>
            <person name="Eastman K.E."/>
            <person name="Pendleton A.L."/>
            <person name="Shaikh M.A."/>
            <person name="Suttiyut T."/>
            <person name="Ogas R."/>
            <person name="Tomko P."/>
            <person name="Gavelis G."/>
            <person name="Widhalm J.R."/>
            <person name="Wisecaver J.H."/>
        </authorList>
    </citation>
    <scope>NUCLEOTIDE SEQUENCE</scope>
    <source>
        <strain evidence="2">ECLA1</strain>
    </source>
</reference>
<dbReference type="EMBL" id="JAWDGP010005383">
    <property type="protein sequence ID" value="KAK3757354.1"/>
    <property type="molecule type" value="Genomic_DNA"/>
</dbReference>
<dbReference type="AlphaFoldDB" id="A0AAE0YU42"/>